<proteinExistence type="predicted"/>
<protein>
    <recommendedName>
        <fullName evidence="3">DNA-binding protein</fullName>
    </recommendedName>
</protein>
<accession>A0ABS9Q2U4</accession>
<evidence type="ECO:0000313" key="1">
    <source>
        <dbReference type="EMBL" id="MCG7322201.1"/>
    </source>
</evidence>
<reference evidence="1 2" key="1">
    <citation type="submission" date="2022-02" db="EMBL/GenBank/DDBJ databases">
        <title>Uncovering new skin microbiome diversity through culturing and metagenomics.</title>
        <authorList>
            <person name="Conlan S."/>
            <person name="Deming C."/>
            <person name="Nisc Comparative Sequencing Program N."/>
            <person name="Segre J.A."/>
        </authorList>
    </citation>
    <scope>NUCLEOTIDE SEQUENCE [LARGE SCALE GENOMIC DNA]</scope>
    <source>
        <strain evidence="1 2">ACRQZ</strain>
    </source>
</reference>
<evidence type="ECO:0008006" key="3">
    <source>
        <dbReference type="Google" id="ProtNLM"/>
    </source>
</evidence>
<sequence length="132" mass="13811">MTPTRSSPGDRGQAKARRIIAARYLDVAELAATEEGPGANNVVIGIAVLSGIAASDAICIAATGSRYSGDDHAEAARVLGRVDRALGNELSKLVRLKPGAHYGSTFISDTDRVRALRAARRLVEAALERTVG</sequence>
<comment type="caution">
    <text evidence="1">The sequence shown here is derived from an EMBL/GenBank/DDBJ whole genome shotgun (WGS) entry which is preliminary data.</text>
</comment>
<name>A0ABS9Q2U4_9MICO</name>
<dbReference type="Proteomes" id="UP001521931">
    <property type="component" value="Unassembled WGS sequence"/>
</dbReference>
<dbReference type="EMBL" id="JAKRCV010000028">
    <property type="protein sequence ID" value="MCG7322201.1"/>
    <property type="molecule type" value="Genomic_DNA"/>
</dbReference>
<evidence type="ECO:0000313" key="2">
    <source>
        <dbReference type="Proteomes" id="UP001521931"/>
    </source>
</evidence>
<keyword evidence="2" id="KW-1185">Reference proteome</keyword>
<organism evidence="1 2">
    <name type="scientific">Arsenicicoccus bolidensis</name>
    <dbReference type="NCBI Taxonomy" id="229480"/>
    <lineage>
        <taxon>Bacteria</taxon>
        <taxon>Bacillati</taxon>
        <taxon>Actinomycetota</taxon>
        <taxon>Actinomycetes</taxon>
        <taxon>Micrococcales</taxon>
        <taxon>Intrasporangiaceae</taxon>
        <taxon>Arsenicicoccus</taxon>
    </lineage>
</organism>
<dbReference type="RefSeq" id="WP_019285120.1">
    <property type="nucleotide sequence ID" value="NZ_JAKRCV010000028.1"/>
</dbReference>
<gene>
    <name evidence="1" type="ORF">MHL29_09915</name>
</gene>